<evidence type="ECO:0000313" key="8">
    <source>
        <dbReference type="Proteomes" id="UP001301958"/>
    </source>
</evidence>
<name>A0AAN7H5T4_9PEZI</name>
<sequence>MGMDPIGRYITHALAGCESLPPPTYMMHSYQIRKGWDRVGRRLMLYDGDKMIARDRIKGVNTLDTNYELENSNNVIKNLIVTVPAAHVLRVLKPFVHRLDHRSTICLVNDGLGVAEDLIETYFPSIFKRPTFLLGHFTPKLGYTDDSYSVEKIRDGRLYLTLFQETITDPLVRNRFKRHPPIERTQAAQHLLRLLTAVPDLYASGHPTQDFFRYKLPTVAFHAIVDPLTVLLDCTYDKLPRNAYARLLMDQMLGEICSVVSRMWECKNSQKFQQFMTTTKLRDEVWHKLMRRRTSSSRMRTEAVRGRDTDIDYQSGYFVRRGRAQGLAMYTMDTVIYEVKGKQEVAKARKDIRKARLAQLKAQGAGSAGKVPGGGGGGGQEQQARQ</sequence>
<comment type="similarity">
    <text evidence="1">Belongs to the ketopantoate reductase family.</text>
</comment>
<dbReference type="InterPro" id="IPR013332">
    <property type="entry name" value="KPR_N"/>
</dbReference>
<organism evidence="7 8">
    <name type="scientific">Podospora fimiseda</name>
    <dbReference type="NCBI Taxonomy" id="252190"/>
    <lineage>
        <taxon>Eukaryota</taxon>
        <taxon>Fungi</taxon>
        <taxon>Dikarya</taxon>
        <taxon>Ascomycota</taxon>
        <taxon>Pezizomycotina</taxon>
        <taxon>Sordariomycetes</taxon>
        <taxon>Sordariomycetidae</taxon>
        <taxon>Sordariales</taxon>
        <taxon>Podosporaceae</taxon>
        <taxon>Podospora</taxon>
    </lineage>
</organism>
<evidence type="ECO:0000259" key="5">
    <source>
        <dbReference type="Pfam" id="PF02558"/>
    </source>
</evidence>
<dbReference type="SUPFAM" id="SSF48179">
    <property type="entry name" value="6-phosphogluconate dehydrogenase C-terminal domain-like"/>
    <property type="match status" value="1"/>
</dbReference>
<dbReference type="EMBL" id="MU865303">
    <property type="protein sequence ID" value="KAK4229955.1"/>
    <property type="molecule type" value="Genomic_DNA"/>
</dbReference>
<feature type="region of interest" description="Disordered" evidence="4">
    <location>
        <begin position="361"/>
        <end position="386"/>
    </location>
</feature>
<dbReference type="Gene3D" id="1.10.1040.10">
    <property type="entry name" value="N-(1-d-carboxylethyl)-l-norvaline Dehydrogenase, domain 2"/>
    <property type="match status" value="1"/>
</dbReference>
<feature type="compositionally biased region" description="Gly residues" evidence="4">
    <location>
        <begin position="371"/>
        <end position="380"/>
    </location>
</feature>
<protein>
    <submittedName>
        <fullName evidence="7">Ketopantoate reductase PanE/ApbA C terminal-domain-containing protein</fullName>
    </submittedName>
</protein>
<evidence type="ECO:0000256" key="3">
    <source>
        <dbReference type="ARBA" id="ARBA00023002"/>
    </source>
</evidence>
<reference evidence="7" key="1">
    <citation type="journal article" date="2023" name="Mol. Phylogenet. Evol.">
        <title>Genome-scale phylogeny and comparative genomics of the fungal order Sordariales.</title>
        <authorList>
            <person name="Hensen N."/>
            <person name="Bonometti L."/>
            <person name="Westerberg I."/>
            <person name="Brannstrom I.O."/>
            <person name="Guillou S."/>
            <person name="Cros-Aarteil S."/>
            <person name="Calhoun S."/>
            <person name="Haridas S."/>
            <person name="Kuo A."/>
            <person name="Mondo S."/>
            <person name="Pangilinan J."/>
            <person name="Riley R."/>
            <person name="LaButti K."/>
            <person name="Andreopoulos B."/>
            <person name="Lipzen A."/>
            <person name="Chen C."/>
            <person name="Yan M."/>
            <person name="Daum C."/>
            <person name="Ng V."/>
            <person name="Clum A."/>
            <person name="Steindorff A."/>
            <person name="Ohm R.A."/>
            <person name="Martin F."/>
            <person name="Silar P."/>
            <person name="Natvig D.O."/>
            <person name="Lalanne C."/>
            <person name="Gautier V."/>
            <person name="Ament-Velasquez S.L."/>
            <person name="Kruys A."/>
            <person name="Hutchinson M.I."/>
            <person name="Powell A.J."/>
            <person name="Barry K."/>
            <person name="Miller A.N."/>
            <person name="Grigoriev I.V."/>
            <person name="Debuchy R."/>
            <person name="Gladieux P."/>
            <person name="Hiltunen Thoren M."/>
            <person name="Johannesson H."/>
        </authorList>
    </citation>
    <scope>NUCLEOTIDE SEQUENCE</scope>
    <source>
        <strain evidence="7">CBS 990.96</strain>
    </source>
</reference>
<evidence type="ECO:0000259" key="6">
    <source>
        <dbReference type="Pfam" id="PF08546"/>
    </source>
</evidence>
<evidence type="ECO:0000256" key="1">
    <source>
        <dbReference type="ARBA" id="ARBA00007870"/>
    </source>
</evidence>
<dbReference type="Proteomes" id="UP001301958">
    <property type="component" value="Unassembled WGS sequence"/>
</dbReference>
<dbReference type="InterPro" id="IPR013752">
    <property type="entry name" value="KPA_reductase"/>
</dbReference>
<feature type="domain" description="Ketopantoate reductase C-terminal" evidence="6">
    <location>
        <begin position="213"/>
        <end position="343"/>
    </location>
</feature>
<dbReference type="GO" id="GO:0008677">
    <property type="term" value="F:2-dehydropantoate 2-reductase activity"/>
    <property type="evidence" value="ECO:0007669"/>
    <property type="project" value="TreeGrafter"/>
</dbReference>
<dbReference type="InterPro" id="IPR050838">
    <property type="entry name" value="Ketopantoate_reductase"/>
</dbReference>
<dbReference type="InterPro" id="IPR008927">
    <property type="entry name" value="6-PGluconate_DH-like_C_sf"/>
</dbReference>
<dbReference type="GO" id="GO:0005739">
    <property type="term" value="C:mitochondrion"/>
    <property type="evidence" value="ECO:0007669"/>
    <property type="project" value="TreeGrafter"/>
</dbReference>
<proteinExistence type="inferred from homology"/>
<keyword evidence="3" id="KW-0560">Oxidoreductase</keyword>
<dbReference type="AlphaFoldDB" id="A0AAN7H5T4"/>
<dbReference type="GO" id="GO:0050661">
    <property type="term" value="F:NADP binding"/>
    <property type="evidence" value="ECO:0007669"/>
    <property type="project" value="TreeGrafter"/>
</dbReference>
<comment type="caution">
    <text evidence="7">The sequence shown here is derived from an EMBL/GenBank/DDBJ whole genome shotgun (WGS) entry which is preliminary data.</text>
</comment>
<dbReference type="Pfam" id="PF02558">
    <property type="entry name" value="ApbA"/>
    <property type="match status" value="1"/>
</dbReference>
<dbReference type="Pfam" id="PF08546">
    <property type="entry name" value="ApbA_C"/>
    <property type="match status" value="1"/>
</dbReference>
<evidence type="ECO:0000256" key="4">
    <source>
        <dbReference type="SAM" id="MobiDB-lite"/>
    </source>
</evidence>
<accession>A0AAN7H5T4</accession>
<gene>
    <name evidence="7" type="ORF">QBC38DRAFT_507842</name>
</gene>
<reference evidence="7" key="2">
    <citation type="submission" date="2023-05" db="EMBL/GenBank/DDBJ databases">
        <authorList>
            <consortium name="Lawrence Berkeley National Laboratory"/>
            <person name="Steindorff A."/>
            <person name="Hensen N."/>
            <person name="Bonometti L."/>
            <person name="Westerberg I."/>
            <person name="Brannstrom I.O."/>
            <person name="Guillou S."/>
            <person name="Cros-Aarteil S."/>
            <person name="Calhoun S."/>
            <person name="Haridas S."/>
            <person name="Kuo A."/>
            <person name="Mondo S."/>
            <person name="Pangilinan J."/>
            <person name="Riley R."/>
            <person name="Labutti K."/>
            <person name="Andreopoulos B."/>
            <person name="Lipzen A."/>
            <person name="Chen C."/>
            <person name="Yanf M."/>
            <person name="Daum C."/>
            <person name="Ng V."/>
            <person name="Clum A."/>
            <person name="Ohm R."/>
            <person name="Martin F."/>
            <person name="Silar P."/>
            <person name="Natvig D."/>
            <person name="Lalanne C."/>
            <person name="Gautier V."/>
            <person name="Ament-Velasquez S.L."/>
            <person name="Kruys A."/>
            <person name="Hutchinson M.I."/>
            <person name="Powell A.J."/>
            <person name="Barry K."/>
            <person name="Miller A.N."/>
            <person name="Grigoriev I.V."/>
            <person name="Debuchy R."/>
            <person name="Gladieux P."/>
            <person name="Thoren M.H."/>
            <person name="Johannesson H."/>
        </authorList>
    </citation>
    <scope>NUCLEOTIDE SEQUENCE</scope>
    <source>
        <strain evidence="7">CBS 990.96</strain>
    </source>
</reference>
<keyword evidence="2" id="KW-0521">NADP</keyword>
<dbReference type="PANTHER" id="PTHR43765">
    <property type="entry name" value="2-DEHYDROPANTOATE 2-REDUCTASE-RELATED"/>
    <property type="match status" value="1"/>
</dbReference>
<dbReference type="PANTHER" id="PTHR43765:SF2">
    <property type="entry name" value="2-DEHYDROPANTOATE 2-REDUCTASE"/>
    <property type="match status" value="1"/>
</dbReference>
<keyword evidence="8" id="KW-1185">Reference proteome</keyword>
<dbReference type="InterPro" id="IPR013328">
    <property type="entry name" value="6PGD_dom2"/>
</dbReference>
<evidence type="ECO:0000256" key="2">
    <source>
        <dbReference type="ARBA" id="ARBA00022857"/>
    </source>
</evidence>
<evidence type="ECO:0000313" key="7">
    <source>
        <dbReference type="EMBL" id="KAK4229955.1"/>
    </source>
</evidence>
<feature type="domain" description="Ketopantoate reductase N-terminal" evidence="5">
    <location>
        <begin position="65"/>
        <end position="122"/>
    </location>
</feature>